<keyword evidence="2" id="KW-1185">Reference proteome</keyword>
<protein>
    <submittedName>
        <fullName evidence="1">Uncharacterized protein</fullName>
    </submittedName>
</protein>
<proteinExistence type="predicted"/>
<evidence type="ECO:0000313" key="2">
    <source>
        <dbReference type="Proteomes" id="UP000824533"/>
    </source>
</evidence>
<dbReference type="Proteomes" id="UP000824533">
    <property type="component" value="Linkage Group LG20"/>
</dbReference>
<comment type="caution">
    <text evidence="1">The sequence shown here is derived from an EMBL/GenBank/DDBJ whole genome shotgun (WGS) entry which is preliminary data.</text>
</comment>
<organism evidence="1 2">
    <name type="scientific">Dendrolimus kikuchii</name>
    <dbReference type="NCBI Taxonomy" id="765133"/>
    <lineage>
        <taxon>Eukaryota</taxon>
        <taxon>Metazoa</taxon>
        <taxon>Ecdysozoa</taxon>
        <taxon>Arthropoda</taxon>
        <taxon>Hexapoda</taxon>
        <taxon>Insecta</taxon>
        <taxon>Pterygota</taxon>
        <taxon>Neoptera</taxon>
        <taxon>Endopterygota</taxon>
        <taxon>Lepidoptera</taxon>
        <taxon>Glossata</taxon>
        <taxon>Ditrysia</taxon>
        <taxon>Bombycoidea</taxon>
        <taxon>Lasiocampidae</taxon>
        <taxon>Dendrolimus</taxon>
    </lineage>
</organism>
<gene>
    <name evidence="1" type="ORF">K1T71_011208</name>
</gene>
<evidence type="ECO:0000313" key="1">
    <source>
        <dbReference type="EMBL" id="KAJ0173032.1"/>
    </source>
</evidence>
<sequence length="530" mass="58629">MKKVYIFMLFSCLLKYSLQRSTLADNHYVAAVVEYQVSRDVVQNRQNYIDLIGQAAQQNADIVVFPELTLTNNSVSFSVPIYGLLKEYPIPALHPEIYDDLFVSMSAAARNNQIYVVLNTRELLDCTRNDTGEECPELKEYIFNTNVVFDRNGTVIDRYRKINLFGEASHTPALHPDLGVFTTDFGVTFGHFICFDLMFQVPAVQIVQKHRLTDVIFTTMWFSELPYLTAVEIQESYAYSMDINFLASGANNPSVGSAGSGIYSGKAGALVSTMPGKSVTRLLVATVPKIPGQNIGANNPGPIYDNPTDHDGLVLITDPSLPSHVSRPLVPGQQTFTLVDKDVRCSFIVKMSNREGNSHYNYRALAFSGVRTFSGIATGGSRVCSVVACTGDTIDTCGKRFPNYLENATAIFEELSINAIIPTPIRETDLQADDSIFIPLSVNVNIMALKSTDFNYNKVDNGNTTTHSYTLVNKNAELYTFALWGRVFATDGLDVDPPRNETEDTSPDSSVVHLVNSVLLIPTILLLLRR</sequence>
<name>A0ACC1CNH5_9NEOP</name>
<dbReference type="EMBL" id="CM034406">
    <property type="protein sequence ID" value="KAJ0173032.1"/>
    <property type="molecule type" value="Genomic_DNA"/>
</dbReference>
<accession>A0ACC1CNH5</accession>
<reference evidence="1 2" key="1">
    <citation type="journal article" date="2021" name="Front. Genet.">
        <title>Chromosome-Level Genome Assembly Reveals Significant Gene Expansion in the Toll and IMD Signaling Pathways of Dendrolimus kikuchii.</title>
        <authorList>
            <person name="Zhou J."/>
            <person name="Wu P."/>
            <person name="Xiong Z."/>
            <person name="Liu N."/>
            <person name="Zhao N."/>
            <person name="Ji M."/>
            <person name="Qiu Y."/>
            <person name="Yang B."/>
        </authorList>
    </citation>
    <scope>NUCLEOTIDE SEQUENCE [LARGE SCALE GENOMIC DNA]</scope>
    <source>
        <strain evidence="1">Ann1</strain>
    </source>
</reference>